<keyword evidence="3" id="KW-1185">Reference proteome</keyword>
<proteinExistence type="predicted"/>
<sequence length="359" mass="40391">MVGFLVAQAWQAPVMQTVRRAGERWVVTTGNRGTATPVEMRGPEPDHQWRSWDATLEGAAHSVCTTSSTGHCCASLGRLFVSRYVWEIKMDHNLGTQIMYYDIIVWGTMSRYTANYNHHIYNRSKSEPPTIDGRAASGDARSVNEFSRRGSYPRSYQGQKAKSYGSVYAAEHYRARKGYTDPNTDPRDHFGAIPPATGHIRHSGFTGKQLQEYTEYKAHKGVASLLRAQYESEVKAAVKETKRAWGDDSKVWAGKIDPPHHQKLIPSAIKSRKAAEIHRDARQEFNENYPITISKGHTTALKDATTVAKKTGEAVIMHQWSSPSQLAYPLRLKHSYPGYMEPMGDYNGMGSTDYTQKHH</sequence>
<dbReference type="Proteomes" id="UP000326924">
    <property type="component" value="Unassembled WGS sequence"/>
</dbReference>
<protein>
    <submittedName>
        <fullName evidence="2">Uncharacterized protein</fullName>
    </submittedName>
</protein>
<organism evidence="2 3">
    <name type="scientific">Sphaerosporella brunnea</name>
    <dbReference type="NCBI Taxonomy" id="1250544"/>
    <lineage>
        <taxon>Eukaryota</taxon>
        <taxon>Fungi</taxon>
        <taxon>Dikarya</taxon>
        <taxon>Ascomycota</taxon>
        <taxon>Pezizomycotina</taxon>
        <taxon>Pezizomycetes</taxon>
        <taxon>Pezizales</taxon>
        <taxon>Pyronemataceae</taxon>
        <taxon>Sphaerosporella</taxon>
    </lineage>
</organism>
<reference evidence="2 3" key="1">
    <citation type="submission" date="2019-09" db="EMBL/GenBank/DDBJ databases">
        <title>Draft genome of the ectomycorrhizal ascomycete Sphaerosporella brunnea.</title>
        <authorList>
            <consortium name="DOE Joint Genome Institute"/>
            <person name="Benucci G.M."/>
            <person name="Marozzi G."/>
            <person name="Antonielli L."/>
            <person name="Sanchez S."/>
            <person name="Marco P."/>
            <person name="Wang X."/>
            <person name="Falini L.B."/>
            <person name="Barry K."/>
            <person name="Haridas S."/>
            <person name="Lipzen A."/>
            <person name="Labutti K."/>
            <person name="Grigoriev I.V."/>
            <person name="Murat C."/>
            <person name="Martin F."/>
            <person name="Albertini E."/>
            <person name="Donnini D."/>
            <person name="Bonito G."/>
        </authorList>
    </citation>
    <scope>NUCLEOTIDE SEQUENCE [LARGE SCALE GENOMIC DNA]</scope>
    <source>
        <strain evidence="2 3">Sb_GMNB300</strain>
    </source>
</reference>
<dbReference type="EMBL" id="VXIS01000014">
    <property type="protein sequence ID" value="KAA8913481.1"/>
    <property type="molecule type" value="Genomic_DNA"/>
</dbReference>
<name>A0A5J5F9G0_9PEZI</name>
<accession>A0A5J5F9G0</accession>
<gene>
    <name evidence="2" type="ORF">FN846DRAFT_886539</name>
</gene>
<evidence type="ECO:0000256" key="1">
    <source>
        <dbReference type="SAM" id="MobiDB-lite"/>
    </source>
</evidence>
<dbReference type="InParanoid" id="A0A5J5F9G0"/>
<dbReference type="AlphaFoldDB" id="A0A5J5F9G0"/>
<evidence type="ECO:0000313" key="3">
    <source>
        <dbReference type="Proteomes" id="UP000326924"/>
    </source>
</evidence>
<evidence type="ECO:0000313" key="2">
    <source>
        <dbReference type="EMBL" id="KAA8913481.1"/>
    </source>
</evidence>
<feature type="region of interest" description="Disordered" evidence="1">
    <location>
        <begin position="122"/>
        <end position="158"/>
    </location>
</feature>
<comment type="caution">
    <text evidence="2">The sequence shown here is derived from an EMBL/GenBank/DDBJ whole genome shotgun (WGS) entry which is preliminary data.</text>
</comment>